<reference evidence="1" key="2">
    <citation type="journal article" date="2018" name="Environ. Sci. Technol.">
        <title>The Toxicogenome of Hyalella azteca: A Model for Sediment Ecotoxicology and Evolutionary Toxicology.</title>
        <authorList>
            <person name="Poynton H.C."/>
            <person name="Hasenbein S."/>
            <person name="Benoit J.B."/>
            <person name="Sepulveda M.S."/>
            <person name="Poelchau M.F."/>
            <person name="Hughes D.S.T."/>
            <person name="Murali S.C."/>
            <person name="Chen S."/>
            <person name="Glastad K.M."/>
            <person name="Goodisman M.A.D."/>
            <person name="Werren J.H."/>
            <person name="Vineis J.H."/>
            <person name="Bowen J.L."/>
            <person name="Friedrich M."/>
            <person name="Jones J."/>
            <person name="Robertson H.M."/>
            <person name="Feyereisen R."/>
            <person name="Mechler-Hickson A."/>
            <person name="Mathers N."/>
            <person name="Lee C.E."/>
            <person name="Colbourne J.K."/>
            <person name="Biales A."/>
            <person name="Johnston J.S."/>
            <person name="Wellborn G.A."/>
            <person name="Rosendale A.J."/>
            <person name="Cridge A.G."/>
            <person name="Munoz-Torres M.C."/>
            <person name="Bain P.A."/>
            <person name="Manny A.R."/>
            <person name="Major K.M."/>
            <person name="Lambert F.N."/>
            <person name="Vulpe C.D."/>
            <person name="Tuck P."/>
            <person name="Blalock B.J."/>
            <person name="Lin Y.Y."/>
            <person name="Smith M.E."/>
            <person name="Ochoa-Acuna H."/>
            <person name="Chen M.M."/>
            <person name="Childers C.P."/>
            <person name="Qu J."/>
            <person name="Dugan S."/>
            <person name="Lee S.L."/>
            <person name="Chao H."/>
            <person name="Dinh H."/>
            <person name="Han Y."/>
            <person name="Doddapaneni H."/>
            <person name="Worley K.C."/>
            <person name="Muzny D.M."/>
            <person name="Gibbs R.A."/>
            <person name="Richards S."/>
        </authorList>
    </citation>
    <scope>NUCLEOTIDE SEQUENCE</scope>
    <source>
        <strain evidence="1">HAZT.00-mixed</strain>
        <tissue evidence="1">Whole organism</tissue>
    </source>
</reference>
<proteinExistence type="predicted"/>
<reference evidence="1" key="3">
    <citation type="submission" date="2019-06" db="EMBL/GenBank/DDBJ databases">
        <authorList>
            <person name="Poynton C."/>
            <person name="Hasenbein S."/>
            <person name="Benoit J.B."/>
            <person name="Sepulveda M.S."/>
            <person name="Poelchau M.F."/>
            <person name="Murali S.C."/>
            <person name="Chen S."/>
            <person name="Glastad K.M."/>
            <person name="Werren J.H."/>
            <person name="Vineis J.H."/>
            <person name="Bowen J.L."/>
            <person name="Friedrich M."/>
            <person name="Jones J."/>
            <person name="Robertson H.M."/>
            <person name="Feyereisen R."/>
            <person name="Mechler-Hickson A."/>
            <person name="Mathers N."/>
            <person name="Lee C.E."/>
            <person name="Colbourne J.K."/>
            <person name="Biales A."/>
            <person name="Johnston J.S."/>
            <person name="Wellborn G.A."/>
            <person name="Rosendale A.J."/>
            <person name="Cridge A.G."/>
            <person name="Munoz-Torres M.C."/>
            <person name="Bain P.A."/>
            <person name="Manny A.R."/>
            <person name="Major K.M."/>
            <person name="Lambert F.N."/>
            <person name="Vulpe C.D."/>
            <person name="Tuck P."/>
            <person name="Blalock B.J."/>
            <person name="Lin Y.-Y."/>
            <person name="Smith M.E."/>
            <person name="Ochoa-Acuna H."/>
            <person name="Chen M.-J.M."/>
            <person name="Childers C.P."/>
            <person name="Qu J."/>
            <person name="Dugan S."/>
            <person name="Lee S.L."/>
            <person name="Chao H."/>
            <person name="Dinh H."/>
            <person name="Han Y."/>
            <person name="Doddapaneni H."/>
            <person name="Worley K.C."/>
            <person name="Muzny D.M."/>
            <person name="Gibbs R.A."/>
            <person name="Richards S."/>
        </authorList>
    </citation>
    <scope>NUCLEOTIDE SEQUENCE</scope>
    <source>
        <strain evidence="1">HAZT.00-mixed</strain>
        <tissue evidence="1">Whole organism</tissue>
    </source>
</reference>
<dbReference type="EMBL" id="JQDR03001756">
    <property type="protein sequence ID" value="KAA0203376.1"/>
    <property type="molecule type" value="Genomic_DNA"/>
</dbReference>
<sequence length="11" mass="1310">MYAWEGRVIGE</sequence>
<organism evidence="1">
    <name type="scientific">Hyalella azteca</name>
    <name type="common">Amphipod</name>
    <dbReference type="NCBI Taxonomy" id="294128"/>
    <lineage>
        <taxon>Eukaryota</taxon>
        <taxon>Metazoa</taxon>
        <taxon>Ecdysozoa</taxon>
        <taxon>Arthropoda</taxon>
        <taxon>Crustacea</taxon>
        <taxon>Multicrustacea</taxon>
        <taxon>Malacostraca</taxon>
        <taxon>Eumalacostraca</taxon>
        <taxon>Peracarida</taxon>
        <taxon>Amphipoda</taxon>
        <taxon>Senticaudata</taxon>
        <taxon>Talitrida</taxon>
        <taxon>Talitroidea</taxon>
        <taxon>Hyalellidae</taxon>
        <taxon>Hyalella</taxon>
    </lineage>
</organism>
<accession>A0A6A0HC94</accession>
<dbReference type="Proteomes" id="UP000711488">
    <property type="component" value="Unassembled WGS sequence"/>
</dbReference>
<name>A0A6A0HC94_HYAAZ</name>
<gene>
    <name evidence="1" type="ORF">HAZT_HAZT009432</name>
</gene>
<protein>
    <submittedName>
        <fullName evidence="1">Uncharacterized protein</fullName>
    </submittedName>
</protein>
<evidence type="ECO:0000313" key="1">
    <source>
        <dbReference type="EMBL" id="KAA0203376.1"/>
    </source>
</evidence>
<reference evidence="1" key="1">
    <citation type="submission" date="2014-08" db="EMBL/GenBank/DDBJ databases">
        <authorList>
            <person name="Murali S."/>
            <person name="Richards S."/>
            <person name="Bandaranaike D."/>
            <person name="Bellair M."/>
            <person name="Blankenburg K."/>
            <person name="Chao H."/>
            <person name="Dinh H."/>
            <person name="Doddapaneni H."/>
            <person name="Dugan-Rocha S."/>
            <person name="Elkadiri S."/>
            <person name="Gnanaolivu R."/>
            <person name="Hughes D."/>
            <person name="Lee S."/>
            <person name="Li M."/>
            <person name="Ming W."/>
            <person name="Munidasa M."/>
            <person name="Muniz J."/>
            <person name="Nguyen L."/>
            <person name="Osuji N."/>
            <person name="Pu L.-L."/>
            <person name="Puazo M."/>
            <person name="Skinner E."/>
            <person name="Qu C."/>
            <person name="Quiroz J."/>
            <person name="Raj R."/>
            <person name="Weissenberger G."/>
            <person name="Xin Y."/>
            <person name="Zou X."/>
            <person name="Han Y."/>
            <person name="Worley K."/>
            <person name="Muzny D."/>
            <person name="Gibbs R."/>
        </authorList>
    </citation>
    <scope>NUCLEOTIDE SEQUENCE</scope>
    <source>
        <strain evidence="1">HAZT.00-mixed</strain>
        <tissue evidence="1">Whole organism</tissue>
    </source>
</reference>
<comment type="caution">
    <text evidence="1">The sequence shown here is derived from an EMBL/GenBank/DDBJ whole genome shotgun (WGS) entry which is preliminary data.</text>
</comment>